<keyword evidence="8 15" id="KW-0547">Nucleotide-binding</keyword>
<evidence type="ECO:0000256" key="9">
    <source>
        <dbReference type="ARBA" id="ARBA00022777"/>
    </source>
</evidence>
<keyword evidence="4 15" id="KW-0285">Flavoprotein</keyword>
<keyword evidence="7 15" id="KW-0548">Nucleotidyltransferase</keyword>
<keyword evidence="18" id="KW-1185">Reference proteome</keyword>
<organism evidence="17 18">
    <name type="scientific">Lacinutrix gracilariae</name>
    <dbReference type="NCBI Taxonomy" id="1747198"/>
    <lineage>
        <taxon>Bacteria</taxon>
        <taxon>Pseudomonadati</taxon>
        <taxon>Bacteroidota</taxon>
        <taxon>Flavobacteriia</taxon>
        <taxon>Flavobacteriales</taxon>
        <taxon>Flavobacteriaceae</taxon>
        <taxon>Lacinutrix</taxon>
    </lineage>
</organism>
<comment type="pathway">
    <text evidence="3 15">Cofactor biosynthesis; FMN biosynthesis; FMN from riboflavin (ATP route): step 1/1.</text>
</comment>
<feature type="domain" description="Riboflavin kinase" evidence="16">
    <location>
        <begin position="181"/>
        <end position="307"/>
    </location>
</feature>
<evidence type="ECO:0000256" key="5">
    <source>
        <dbReference type="ARBA" id="ARBA00022643"/>
    </source>
</evidence>
<evidence type="ECO:0000313" key="18">
    <source>
        <dbReference type="Proteomes" id="UP001597467"/>
    </source>
</evidence>
<evidence type="ECO:0000256" key="13">
    <source>
        <dbReference type="ARBA" id="ARBA00047880"/>
    </source>
</evidence>
<keyword evidence="5 15" id="KW-0288">FMN</keyword>
<evidence type="ECO:0000256" key="1">
    <source>
        <dbReference type="ARBA" id="ARBA00002121"/>
    </source>
</evidence>
<evidence type="ECO:0000256" key="8">
    <source>
        <dbReference type="ARBA" id="ARBA00022741"/>
    </source>
</evidence>
<evidence type="ECO:0000256" key="12">
    <source>
        <dbReference type="ARBA" id="ARBA00023268"/>
    </source>
</evidence>
<dbReference type="CDD" id="cd02064">
    <property type="entry name" value="FAD_synthetase_N"/>
    <property type="match status" value="1"/>
</dbReference>
<dbReference type="InterPro" id="IPR015864">
    <property type="entry name" value="FAD_synthase"/>
</dbReference>
<comment type="function">
    <text evidence="1">Catalyzes the phosphorylation of riboflavin to FMN followed by the adenylation of FMN to FAD.</text>
</comment>
<keyword evidence="11 15" id="KW-0067">ATP-binding</keyword>
<dbReference type="Gene3D" id="3.40.50.620">
    <property type="entry name" value="HUPs"/>
    <property type="match status" value="1"/>
</dbReference>
<comment type="catalytic activity">
    <reaction evidence="13 15">
        <text>riboflavin + ATP = FMN + ADP + H(+)</text>
        <dbReference type="Rhea" id="RHEA:14357"/>
        <dbReference type="ChEBI" id="CHEBI:15378"/>
        <dbReference type="ChEBI" id="CHEBI:30616"/>
        <dbReference type="ChEBI" id="CHEBI:57986"/>
        <dbReference type="ChEBI" id="CHEBI:58210"/>
        <dbReference type="ChEBI" id="CHEBI:456216"/>
        <dbReference type="EC" id="2.7.1.26"/>
    </reaction>
</comment>
<protein>
    <recommendedName>
        <fullName evidence="15">Riboflavin biosynthesis protein</fullName>
    </recommendedName>
    <domain>
        <recommendedName>
            <fullName evidence="15">Riboflavin kinase</fullName>
            <ecNumber evidence="15">2.7.1.26</ecNumber>
        </recommendedName>
        <alternativeName>
            <fullName evidence="15">Flavokinase</fullName>
        </alternativeName>
    </domain>
    <domain>
        <recommendedName>
            <fullName evidence="15">FMN adenylyltransferase</fullName>
            <ecNumber evidence="15">2.7.7.2</ecNumber>
        </recommendedName>
        <alternativeName>
            <fullName evidence="15">FAD pyrophosphorylase</fullName>
        </alternativeName>
        <alternativeName>
            <fullName evidence="15">FAD synthase</fullName>
        </alternativeName>
    </domain>
</protein>
<reference evidence="18" key="1">
    <citation type="journal article" date="2019" name="Int. J. Syst. Evol. Microbiol.">
        <title>The Global Catalogue of Microorganisms (GCM) 10K type strain sequencing project: providing services to taxonomists for standard genome sequencing and annotation.</title>
        <authorList>
            <consortium name="The Broad Institute Genomics Platform"/>
            <consortium name="The Broad Institute Genome Sequencing Center for Infectious Disease"/>
            <person name="Wu L."/>
            <person name="Ma J."/>
        </authorList>
    </citation>
    <scope>NUCLEOTIDE SEQUENCE [LARGE SCALE GENOMIC DNA]</scope>
    <source>
        <strain evidence="18">KCTC 42808</strain>
    </source>
</reference>
<evidence type="ECO:0000256" key="3">
    <source>
        <dbReference type="ARBA" id="ARBA00005201"/>
    </source>
</evidence>
<dbReference type="PANTHER" id="PTHR22749:SF6">
    <property type="entry name" value="RIBOFLAVIN KINASE"/>
    <property type="match status" value="1"/>
</dbReference>
<name>A0ABW5K1J5_9FLAO</name>
<dbReference type="PIRSF" id="PIRSF004491">
    <property type="entry name" value="FAD_Synth"/>
    <property type="match status" value="1"/>
</dbReference>
<evidence type="ECO:0000256" key="11">
    <source>
        <dbReference type="ARBA" id="ARBA00022840"/>
    </source>
</evidence>
<dbReference type="GO" id="GO:0008531">
    <property type="term" value="F:riboflavin kinase activity"/>
    <property type="evidence" value="ECO:0007669"/>
    <property type="project" value="UniProtKB-EC"/>
</dbReference>
<gene>
    <name evidence="17" type="ORF">ACFSSB_10020</name>
</gene>
<keyword evidence="10 15" id="KW-0274">FAD</keyword>
<comment type="pathway">
    <text evidence="2 15">Cofactor biosynthesis; FAD biosynthesis; FAD from FMN: step 1/1.</text>
</comment>
<dbReference type="InterPro" id="IPR023468">
    <property type="entry name" value="Riboflavin_kinase"/>
</dbReference>
<dbReference type="InterPro" id="IPR023465">
    <property type="entry name" value="Riboflavin_kinase_dom_sf"/>
</dbReference>
<evidence type="ECO:0000256" key="15">
    <source>
        <dbReference type="PIRNR" id="PIRNR004491"/>
    </source>
</evidence>
<evidence type="ECO:0000256" key="14">
    <source>
        <dbReference type="ARBA" id="ARBA00049494"/>
    </source>
</evidence>
<keyword evidence="9 15" id="KW-0418">Kinase</keyword>
<dbReference type="Gene3D" id="2.40.30.30">
    <property type="entry name" value="Riboflavin kinase-like"/>
    <property type="match status" value="1"/>
</dbReference>
<dbReference type="NCBIfam" id="TIGR00083">
    <property type="entry name" value="ribF"/>
    <property type="match status" value="1"/>
</dbReference>
<dbReference type="Pfam" id="PF06574">
    <property type="entry name" value="FAD_syn"/>
    <property type="match status" value="1"/>
</dbReference>
<evidence type="ECO:0000256" key="4">
    <source>
        <dbReference type="ARBA" id="ARBA00022630"/>
    </source>
</evidence>
<evidence type="ECO:0000256" key="2">
    <source>
        <dbReference type="ARBA" id="ARBA00004726"/>
    </source>
</evidence>
<evidence type="ECO:0000256" key="6">
    <source>
        <dbReference type="ARBA" id="ARBA00022679"/>
    </source>
</evidence>
<comment type="similarity">
    <text evidence="15">Belongs to the ribF family.</text>
</comment>
<evidence type="ECO:0000259" key="16">
    <source>
        <dbReference type="SMART" id="SM00904"/>
    </source>
</evidence>
<evidence type="ECO:0000256" key="10">
    <source>
        <dbReference type="ARBA" id="ARBA00022827"/>
    </source>
</evidence>
<dbReference type="NCBIfam" id="NF004160">
    <property type="entry name" value="PRK05627.1-3"/>
    <property type="match status" value="1"/>
</dbReference>
<dbReference type="EC" id="2.7.1.26" evidence="15"/>
<keyword evidence="12" id="KW-0511">Multifunctional enzyme</keyword>
<dbReference type="EMBL" id="JBHULM010000011">
    <property type="protein sequence ID" value="MFD2542651.1"/>
    <property type="molecule type" value="Genomic_DNA"/>
</dbReference>
<accession>A0ABW5K1J5</accession>
<proteinExistence type="inferred from homology"/>
<evidence type="ECO:0000256" key="7">
    <source>
        <dbReference type="ARBA" id="ARBA00022695"/>
    </source>
</evidence>
<sequence length="312" mass="35434">MLKSNTLDESSKKSSVATIGTFDGVHIGHQKIIERLVNTAKQENLQAVVLTFFPHPRMVLQKDANIKLINTIEERSAILKKLGIDQLCVKTFTKEFSRLSAEDFVKEILVKQLHIKKIIIGYDHHFGRNRAANIQDLIKFGNTYNFEVEEICAQDINDVSVSSTKIRKALLEGDMQTANAFLGYNFMLNGTVIKGKGLGKTIDFPTANLSISENYKLIPKQGVYVVTATYKNQKLFGMMNIGTNPTINDSNKLTIEVHFFNFNEDIYDKNITVEILKRIRSEQKFDSLEALKAQIQQDKIDAEHYLTQNNIE</sequence>
<dbReference type="SUPFAM" id="SSF82114">
    <property type="entry name" value="Riboflavin kinase-like"/>
    <property type="match status" value="1"/>
</dbReference>
<dbReference type="Pfam" id="PF01687">
    <property type="entry name" value="Flavokinase"/>
    <property type="match status" value="1"/>
</dbReference>
<dbReference type="NCBIfam" id="NF004162">
    <property type="entry name" value="PRK05627.1-5"/>
    <property type="match status" value="1"/>
</dbReference>
<evidence type="ECO:0000313" key="17">
    <source>
        <dbReference type="EMBL" id="MFD2542651.1"/>
    </source>
</evidence>
<dbReference type="EC" id="2.7.7.2" evidence="15"/>
<comment type="catalytic activity">
    <reaction evidence="14 15">
        <text>FMN + ATP + H(+) = FAD + diphosphate</text>
        <dbReference type="Rhea" id="RHEA:17237"/>
        <dbReference type="ChEBI" id="CHEBI:15378"/>
        <dbReference type="ChEBI" id="CHEBI:30616"/>
        <dbReference type="ChEBI" id="CHEBI:33019"/>
        <dbReference type="ChEBI" id="CHEBI:57692"/>
        <dbReference type="ChEBI" id="CHEBI:58210"/>
        <dbReference type="EC" id="2.7.7.2"/>
    </reaction>
</comment>
<dbReference type="SMART" id="SM00904">
    <property type="entry name" value="Flavokinase"/>
    <property type="match status" value="1"/>
</dbReference>
<dbReference type="RefSeq" id="WP_379903744.1">
    <property type="nucleotide sequence ID" value="NZ_JBHULM010000011.1"/>
</dbReference>
<comment type="caution">
    <text evidence="17">The sequence shown here is derived from an EMBL/GenBank/DDBJ whole genome shotgun (WGS) entry which is preliminary data.</text>
</comment>
<dbReference type="GO" id="GO:0003919">
    <property type="term" value="F:FMN adenylyltransferase activity"/>
    <property type="evidence" value="ECO:0007669"/>
    <property type="project" value="UniProtKB-EC"/>
</dbReference>
<dbReference type="PANTHER" id="PTHR22749">
    <property type="entry name" value="RIBOFLAVIN KINASE/FMN ADENYLYLTRANSFERASE"/>
    <property type="match status" value="1"/>
</dbReference>
<keyword evidence="6 15" id="KW-0808">Transferase</keyword>
<dbReference type="InterPro" id="IPR002606">
    <property type="entry name" value="Riboflavin_kinase_bac"/>
</dbReference>
<dbReference type="SUPFAM" id="SSF52374">
    <property type="entry name" value="Nucleotidylyl transferase"/>
    <property type="match status" value="1"/>
</dbReference>
<dbReference type="Proteomes" id="UP001597467">
    <property type="component" value="Unassembled WGS sequence"/>
</dbReference>
<dbReference type="InterPro" id="IPR014729">
    <property type="entry name" value="Rossmann-like_a/b/a_fold"/>
</dbReference>
<dbReference type="InterPro" id="IPR015865">
    <property type="entry name" value="Riboflavin_kinase_bac/euk"/>
</dbReference>